<dbReference type="EMBL" id="CAJPIN010092643">
    <property type="protein sequence ID" value="CAG2068519.1"/>
    <property type="molecule type" value="Genomic_DNA"/>
</dbReference>
<protein>
    <submittedName>
        <fullName evidence="2">Uncharacterized protein</fullName>
    </submittedName>
</protein>
<accession>A0ABN7PLA6</accession>
<gene>
    <name evidence="2" type="ORF">TPAB3V08_LOCUS15462</name>
</gene>
<evidence type="ECO:0000313" key="3">
    <source>
        <dbReference type="Proteomes" id="UP001153148"/>
    </source>
</evidence>
<proteinExistence type="predicted"/>
<evidence type="ECO:0000313" key="2">
    <source>
        <dbReference type="EMBL" id="CAG2068519.1"/>
    </source>
</evidence>
<reference evidence="2" key="1">
    <citation type="submission" date="2021-03" db="EMBL/GenBank/DDBJ databases">
        <authorList>
            <person name="Tran Van P."/>
        </authorList>
    </citation>
    <scope>NUCLEOTIDE SEQUENCE</scope>
</reference>
<dbReference type="Proteomes" id="UP001153148">
    <property type="component" value="Unassembled WGS sequence"/>
</dbReference>
<evidence type="ECO:0000256" key="1">
    <source>
        <dbReference type="SAM" id="MobiDB-lite"/>
    </source>
</evidence>
<comment type="caution">
    <text evidence="2">The sequence shown here is derived from an EMBL/GenBank/DDBJ whole genome shotgun (WGS) entry which is preliminary data.</text>
</comment>
<feature type="region of interest" description="Disordered" evidence="1">
    <location>
        <begin position="76"/>
        <end position="138"/>
    </location>
</feature>
<feature type="region of interest" description="Disordered" evidence="1">
    <location>
        <begin position="1"/>
        <end position="46"/>
    </location>
</feature>
<keyword evidence="3" id="KW-1185">Reference proteome</keyword>
<sequence>MEKERIPSRMIELKFGGKRARGTKEEETGGAQTAMKERLSKLPESSAAPIRQCTLVEQITHLIDSTCSGQTLLVSITMPPSQGSSNASTPQSNGVGVPGSSRGRARARPPYSSERTKRLALRLHMQDNSEEDTSETGE</sequence>
<name>A0ABN7PLA6_TIMPD</name>
<feature type="compositionally biased region" description="Polar residues" evidence="1">
    <location>
        <begin position="76"/>
        <end position="94"/>
    </location>
</feature>
<feature type="compositionally biased region" description="Acidic residues" evidence="1">
    <location>
        <begin position="128"/>
        <end position="138"/>
    </location>
</feature>
<organism evidence="2 3">
    <name type="scientific">Timema podura</name>
    <name type="common">Walking stick</name>
    <dbReference type="NCBI Taxonomy" id="61482"/>
    <lineage>
        <taxon>Eukaryota</taxon>
        <taxon>Metazoa</taxon>
        <taxon>Ecdysozoa</taxon>
        <taxon>Arthropoda</taxon>
        <taxon>Hexapoda</taxon>
        <taxon>Insecta</taxon>
        <taxon>Pterygota</taxon>
        <taxon>Neoptera</taxon>
        <taxon>Polyneoptera</taxon>
        <taxon>Phasmatodea</taxon>
        <taxon>Timematodea</taxon>
        <taxon>Timematoidea</taxon>
        <taxon>Timematidae</taxon>
        <taxon>Timema</taxon>
    </lineage>
</organism>